<sequence>MSRTFQSVTGSEFQDVVAAYPFTRRVTEVHLHHTWRPRQQDYRGLATLEGMWRFHTQTHGWSDIAQHVTIAPDGTIWLCRNFNWSPASARGFNGNRKAGPFMIELIGDFDIGKETITDPQMEAMLTVIKTIQDHFKLHPSQLRFHNEMSGKTCPGTGFDKAQLIRDIEGHALEGSTASRGGDTPFPERAGRAFELMRGLNPYARQTDEMDEAEHAVGYEALEQASRSRLFGPELTDEMINALTDYVVNLEWGQFSDSGRIGTTPGDVDRLFEEAIPAEIEAAKARQEKARLLFYAHGGLVSEENALLGAFSQLKFWRRNNVYPIFFIWETGFAETIRQLISAAVDRTRARARISWATDNIIEEVVRALGSPRVWGGMKASALLASEPDGGAAYVAQKAADLLQKHGDDIEFHTVGHSAGSIFHAHFMAALVNRGARLKTAHYLAPAIRSDLFHKIVAPHLGNSIGPLTVFTMTKQLERDDTVTPLYRKSLLYLIYEALEEKRQTDILGLEISLRADDKAREIFGLRGTPSDRGEVVWSPSSNADSGSASQSSIHSGFDEDKATMESIARRVLNRREGQPIAPFEPSRSRAAVDFWQDQIDWPEPLEALMSNGAAAAPAPAGVAPTVIVPPAVQPGHRPSTGRKLALCVGIDQYPRSPLSGCVADARLWERTLSNLGFTTSRLLDQEATAETIRTQLRTLVQNSSPGNVLVFQFAGHGTWIEDISGDEGDGDTPDGDECLCAVDCESGEDGLIIDDQLRVILNDLPSGVAMTCFFDCCHSGTATRALLRPFRTGARGGETRPRYLAPSAAMKQAFKNLKNRAARQGAMGTNTMREVLFSACRSGELAYESNGQGDFTARAAQVLANGIGSLTNRGFHDQVLEKFGQAPRQHPELDCQPERLSAPLLNL</sequence>
<dbReference type="Proteomes" id="UP000028839">
    <property type="component" value="Unassembled WGS sequence"/>
</dbReference>
<evidence type="ECO:0000259" key="2">
    <source>
        <dbReference type="Pfam" id="PF00656"/>
    </source>
</evidence>
<comment type="caution">
    <text evidence="4">The sequence shown here is derived from an EMBL/GenBank/DDBJ whole genome shotgun (WGS) entry which is preliminary data.</text>
</comment>
<proteinExistence type="predicted"/>
<dbReference type="GO" id="GO:0009253">
    <property type="term" value="P:peptidoglycan catabolic process"/>
    <property type="evidence" value="ECO:0007669"/>
    <property type="project" value="InterPro"/>
</dbReference>
<dbReference type="GO" id="GO:0006508">
    <property type="term" value="P:proteolysis"/>
    <property type="evidence" value="ECO:0007669"/>
    <property type="project" value="InterPro"/>
</dbReference>
<dbReference type="SUPFAM" id="SSF55846">
    <property type="entry name" value="N-acetylmuramoyl-L-alanine amidase-like"/>
    <property type="match status" value="1"/>
</dbReference>
<protein>
    <submittedName>
        <fullName evidence="4">Peptidase C14</fullName>
    </submittedName>
</protein>
<dbReference type="InterPro" id="IPR002502">
    <property type="entry name" value="Amidase_domain"/>
</dbReference>
<dbReference type="AlphaFoldDB" id="A0A0E2Z6X9"/>
<organism evidence="4 5">
    <name type="scientific">Nitrosococcus oceani C-27</name>
    <dbReference type="NCBI Taxonomy" id="314279"/>
    <lineage>
        <taxon>Bacteria</taxon>
        <taxon>Pseudomonadati</taxon>
        <taxon>Pseudomonadota</taxon>
        <taxon>Gammaproteobacteria</taxon>
        <taxon>Chromatiales</taxon>
        <taxon>Chromatiaceae</taxon>
        <taxon>Nitrosococcus</taxon>
    </lineage>
</organism>
<feature type="domain" description="Peptidase C14 caspase" evidence="2">
    <location>
        <begin position="642"/>
        <end position="895"/>
    </location>
</feature>
<evidence type="ECO:0000256" key="1">
    <source>
        <dbReference type="SAM" id="MobiDB-lite"/>
    </source>
</evidence>
<feature type="region of interest" description="Disordered" evidence="1">
    <location>
        <begin position="533"/>
        <end position="557"/>
    </location>
</feature>
<dbReference type="InterPro" id="IPR029030">
    <property type="entry name" value="Caspase-like_dom_sf"/>
</dbReference>
<dbReference type="GO" id="GO:0008745">
    <property type="term" value="F:N-acetylmuramoyl-L-alanine amidase activity"/>
    <property type="evidence" value="ECO:0007669"/>
    <property type="project" value="InterPro"/>
</dbReference>
<dbReference type="InterPro" id="IPR050452">
    <property type="entry name" value="Metacaspase"/>
</dbReference>
<dbReference type="CDD" id="cd06583">
    <property type="entry name" value="PGRP"/>
    <property type="match status" value="1"/>
</dbReference>
<dbReference type="OrthoDB" id="1491023at2"/>
<evidence type="ECO:0000313" key="5">
    <source>
        <dbReference type="Proteomes" id="UP000028839"/>
    </source>
</evidence>
<gene>
    <name evidence="4" type="ORF">IB75_10040</name>
</gene>
<feature type="domain" description="N-acetylmuramoyl-L-alanine amidase" evidence="3">
    <location>
        <begin position="24"/>
        <end position="155"/>
    </location>
</feature>
<accession>A0A0E2Z6X9</accession>
<dbReference type="EMBL" id="JPGN01000060">
    <property type="protein sequence ID" value="KFI19280.1"/>
    <property type="molecule type" value="Genomic_DNA"/>
</dbReference>
<dbReference type="Gene3D" id="3.40.80.10">
    <property type="entry name" value="Peptidoglycan recognition protein-like"/>
    <property type="match status" value="1"/>
</dbReference>
<dbReference type="PANTHER" id="PTHR48104">
    <property type="entry name" value="METACASPASE-4"/>
    <property type="match status" value="1"/>
</dbReference>
<dbReference type="SUPFAM" id="SSF52129">
    <property type="entry name" value="Caspase-like"/>
    <property type="match status" value="1"/>
</dbReference>
<dbReference type="GO" id="GO:0005737">
    <property type="term" value="C:cytoplasm"/>
    <property type="evidence" value="ECO:0007669"/>
    <property type="project" value="TreeGrafter"/>
</dbReference>
<dbReference type="Pfam" id="PF00656">
    <property type="entry name" value="Peptidase_C14"/>
    <property type="match status" value="1"/>
</dbReference>
<dbReference type="InterPro" id="IPR036505">
    <property type="entry name" value="Amidase/PGRP_sf"/>
</dbReference>
<dbReference type="InterPro" id="IPR011600">
    <property type="entry name" value="Pept_C14_caspase"/>
</dbReference>
<dbReference type="Gene3D" id="3.40.50.1460">
    <property type="match status" value="1"/>
</dbReference>
<dbReference type="GO" id="GO:0004197">
    <property type="term" value="F:cysteine-type endopeptidase activity"/>
    <property type="evidence" value="ECO:0007669"/>
    <property type="project" value="InterPro"/>
</dbReference>
<evidence type="ECO:0000259" key="3">
    <source>
        <dbReference type="Pfam" id="PF01510"/>
    </source>
</evidence>
<reference evidence="4 5" key="1">
    <citation type="submission" date="2014-07" db="EMBL/GenBank/DDBJ databases">
        <title>Comparative analysis of Nitrosococcus oceani genome inventories of strains from Pacific and Atlantic gyres.</title>
        <authorList>
            <person name="Lim C.K."/>
            <person name="Wang L."/>
            <person name="Sayavedra-Soto L.A."/>
            <person name="Klotz M.G."/>
        </authorList>
    </citation>
    <scope>NUCLEOTIDE SEQUENCE [LARGE SCALE GENOMIC DNA]</scope>
    <source>
        <strain evidence="4 5">C-27</strain>
    </source>
</reference>
<dbReference type="HOGENOM" id="CLU_320000_0_0_6"/>
<name>A0A0E2Z6X9_9GAMM</name>
<dbReference type="PANTHER" id="PTHR48104:SF30">
    <property type="entry name" value="METACASPASE-1"/>
    <property type="match status" value="1"/>
</dbReference>
<dbReference type="Pfam" id="PF01510">
    <property type="entry name" value="Amidase_2"/>
    <property type="match status" value="1"/>
</dbReference>
<feature type="compositionally biased region" description="Low complexity" evidence="1">
    <location>
        <begin position="538"/>
        <end position="555"/>
    </location>
</feature>
<evidence type="ECO:0000313" key="4">
    <source>
        <dbReference type="EMBL" id="KFI19280.1"/>
    </source>
</evidence>